<accession>A0A4V5ZY09</accession>
<reference evidence="1 2" key="1">
    <citation type="journal article" date="2015" name="Genome Biol.">
        <title>Comparative genomics of Steinernema reveals deeply conserved gene regulatory networks.</title>
        <authorList>
            <person name="Dillman A.R."/>
            <person name="Macchietto M."/>
            <person name="Porter C.F."/>
            <person name="Rogers A."/>
            <person name="Williams B."/>
            <person name="Antoshechkin I."/>
            <person name="Lee M.M."/>
            <person name="Goodwin Z."/>
            <person name="Lu X."/>
            <person name="Lewis E.E."/>
            <person name="Goodrich-Blair H."/>
            <person name="Stock S.P."/>
            <person name="Adams B.J."/>
            <person name="Sternberg P.W."/>
            <person name="Mortazavi A."/>
        </authorList>
    </citation>
    <scope>NUCLEOTIDE SEQUENCE [LARGE SCALE GENOMIC DNA]</scope>
    <source>
        <strain evidence="1 2">ALL</strain>
    </source>
</reference>
<organism evidence="1 2">
    <name type="scientific">Steinernema carpocapsae</name>
    <name type="common">Entomopathogenic nematode</name>
    <dbReference type="NCBI Taxonomy" id="34508"/>
    <lineage>
        <taxon>Eukaryota</taxon>
        <taxon>Metazoa</taxon>
        <taxon>Ecdysozoa</taxon>
        <taxon>Nematoda</taxon>
        <taxon>Chromadorea</taxon>
        <taxon>Rhabditida</taxon>
        <taxon>Tylenchina</taxon>
        <taxon>Panagrolaimomorpha</taxon>
        <taxon>Strongyloidoidea</taxon>
        <taxon>Steinernematidae</taxon>
        <taxon>Steinernema</taxon>
    </lineage>
</organism>
<protein>
    <submittedName>
        <fullName evidence="1">Uncharacterized protein</fullName>
    </submittedName>
</protein>
<dbReference type="Proteomes" id="UP000298663">
    <property type="component" value="Unassembled WGS sequence"/>
</dbReference>
<evidence type="ECO:0000313" key="2">
    <source>
        <dbReference type="Proteomes" id="UP000298663"/>
    </source>
</evidence>
<reference evidence="1 2" key="2">
    <citation type="journal article" date="2019" name="G3 (Bethesda)">
        <title>Hybrid Assembly of the Genome of the Entomopathogenic Nematode Steinernema carpocapsae Identifies the X-Chromosome.</title>
        <authorList>
            <person name="Serra L."/>
            <person name="Macchietto M."/>
            <person name="Macias-Munoz A."/>
            <person name="McGill C.J."/>
            <person name="Rodriguez I.M."/>
            <person name="Rodriguez B."/>
            <person name="Murad R."/>
            <person name="Mortazavi A."/>
        </authorList>
    </citation>
    <scope>NUCLEOTIDE SEQUENCE [LARGE SCALE GENOMIC DNA]</scope>
    <source>
        <strain evidence="1 2">ALL</strain>
    </source>
</reference>
<keyword evidence="2" id="KW-1185">Reference proteome</keyword>
<proteinExistence type="predicted"/>
<gene>
    <name evidence="1" type="ORF">L596_028823</name>
</gene>
<dbReference type="AlphaFoldDB" id="A0A4V5ZY09"/>
<name>A0A4V5ZY09_STECR</name>
<evidence type="ECO:0000313" key="1">
    <source>
        <dbReference type="EMBL" id="TKR61755.1"/>
    </source>
</evidence>
<sequence>MWTKTKGTAHVYKKAIEQTPLNVSFVSVDEGTTRPNGSFSRGFSQESMLRISIALQSTGAVVGFVVELKLFANSVDNKVERSHVPMKSMTFIHESWNFDS</sequence>
<comment type="caution">
    <text evidence="1">The sequence shown here is derived from an EMBL/GenBank/DDBJ whole genome shotgun (WGS) entry which is preliminary data.</text>
</comment>
<dbReference type="EMBL" id="AZBU02000011">
    <property type="protein sequence ID" value="TKR61755.1"/>
    <property type="molecule type" value="Genomic_DNA"/>
</dbReference>